<dbReference type="EMBL" id="JALAZD010000001">
    <property type="protein sequence ID" value="MCI0126063.1"/>
    <property type="molecule type" value="Genomic_DNA"/>
</dbReference>
<protein>
    <submittedName>
        <fullName evidence="2">Uncharacterized protein</fullName>
    </submittedName>
</protein>
<keyword evidence="3" id="KW-1185">Reference proteome</keyword>
<evidence type="ECO:0000313" key="3">
    <source>
        <dbReference type="Proteomes" id="UP001156140"/>
    </source>
</evidence>
<sequence length="158" mass="16804">MRGVAALALAALLASHALAQDEEAYIDDRSTPEAVINSLYNAINRAEYLRAYSYFGADNAPADFETFSKGYEDTDSVDVLLGKSTSEGAAGSTYYSVPVAIDAVGKDGTHKQFAGCYTLRLANPQIQATPPFVPLHIEKGDLKPANGELEAILPASCE</sequence>
<reference evidence="2" key="1">
    <citation type="submission" date="2022-03" db="EMBL/GenBank/DDBJ databases">
        <title>The complete genome sequence of a Methyloterrigena soli.</title>
        <authorList>
            <person name="Zi Z."/>
        </authorList>
    </citation>
    <scope>NUCLEOTIDE SEQUENCE</scope>
    <source>
        <strain evidence="2">M48</strain>
    </source>
</reference>
<name>A0AA41QKX3_9HYPH</name>
<feature type="signal peptide" evidence="1">
    <location>
        <begin position="1"/>
        <end position="19"/>
    </location>
</feature>
<proteinExistence type="predicted"/>
<accession>A0AA41QKX3</accession>
<evidence type="ECO:0000256" key="1">
    <source>
        <dbReference type="SAM" id="SignalP"/>
    </source>
</evidence>
<dbReference type="Proteomes" id="UP001156140">
    <property type="component" value="Unassembled WGS sequence"/>
</dbReference>
<dbReference type="AlphaFoldDB" id="A0AA41QKX3"/>
<dbReference type="RefSeq" id="WP_281735096.1">
    <property type="nucleotide sequence ID" value="NZ_JAKETQ010000001.1"/>
</dbReference>
<feature type="chain" id="PRO_5041290174" evidence="1">
    <location>
        <begin position="20"/>
        <end position="158"/>
    </location>
</feature>
<comment type="caution">
    <text evidence="2">The sequence shown here is derived from an EMBL/GenBank/DDBJ whole genome shotgun (WGS) entry which is preliminary data.</text>
</comment>
<keyword evidence="1" id="KW-0732">Signal</keyword>
<evidence type="ECO:0000313" key="2">
    <source>
        <dbReference type="EMBL" id="MCI0126063.1"/>
    </source>
</evidence>
<gene>
    <name evidence="2" type="ORF">ML536_04415</name>
</gene>
<organism evidence="2 3">
    <name type="scientific">Paradevosia shaoguanensis</name>
    <dbReference type="NCBI Taxonomy" id="1335043"/>
    <lineage>
        <taxon>Bacteria</taxon>
        <taxon>Pseudomonadati</taxon>
        <taxon>Pseudomonadota</taxon>
        <taxon>Alphaproteobacteria</taxon>
        <taxon>Hyphomicrobiales</taxon>
        <taxon>Devosiaceae</taxon>
        <taxon>Paradevosia</taxon>
    </lineage>
</organism>